<dbReference type="InterPro" id="IPR001487">
    <property type="entry name" value="Bromodomain"/>
</dbReference>
<keyword evidence="5" id="KW-0805">Transcription regulation</keyword>
<feature type="compositionally biased region" description="Basic and acidic residues" evidence="11">
    <location>
        <begin position="126"/>
        <end position="140"/>
    </location>
</feature>
<dbReference type="InterPro" id="IPR001965">
    <property type="entry name" value="Znf_PHD"/>
</dbReference>
<dbReference type="Gene3D" id="3.30.40.10">
    <property type="entry name" value="Zinc/RING finger domain, C3HC4 (zinc finger)"/>
    <property type="match status" value="3"/>
</dbReference>
<dbReference type="InterPro" id="IPR038028">
    <property type="entry name" value="BPTF"/>
</dbReference>
<dbReference type="GO" id="GO:0000978">
    <property type="term" value="F:RNA polymerase II cis-regulatory region sequence-specific DNA binding"/>
    <property type="evidence" value="ECO:0007669"/>
    <property type="project" value="TreeGrafter"/>
</dbReference>
<dbReference type="InterPro" id="IPR019786">
    <property type="entry name" value="Zinc_finger_PHD-type_CS"/>
</dbReference>
<feature type="region of interest" description="Disordered" evidence="11">
    <location>
        <begin position="1921"/>
        <end position="1999"/>
    </location>
</feature>
<reference evidence="16" key="1">
    <citation type="submission" date="2016-05" db="UniProtKB">
        <authorList>
            <consortium name="WormBaseParasite"/>
        </authorList>
    </citation>
    <scope>IDENTIFICATION</scope>
</reference>
<dbReference type="PANTHER" id="PTHR45975">
    <property type="entry name" value="NUCLEOSOME-REMODELING FACTOR SUBUNIT BPTF"/>
    <property type="match status" value="1"/>
</dbReference>
<protein>
    <submittedName>
        <fullName evidence="16">Nucleosome-remodeling factor subunit NURF301</fullName>
    </submittedName>
</protein>
<evidence type="ECO:0000256" key="6">
    <source>
        <dbReference type="ARBA" id="ARBA00023117"/>
    </source>
</evidence>
<feature type="region of interest" description="Disordered" evidence="11">
    <location>
        <begin position="1279"/>
        <end position="1298"/>
    </location>
</feature>
<dbReference type="SMART" id="SM00297">
    <property type="entry name" value="BROMO"/>
    <property type="match status" value="1"/>
</dbReference>
<dbReference type="GO" id="GO:0008270">
    <property type="term" value="F:zinc ion binding"/>
    <property type="evidence" value="ECO:0007669"/>
    <property type="project" value="UniProtKB-KW"/>
</dbReference>
<feature type="compositionally biased region" description="Basic and acidic residues" evidence="11">
    <location>
        <begin position="1283"/>
        <end position="1296"/>
    </location>
</feature>
<evidence type="ECO:0000259" key="12">
    <source>
        <dbReference type="PROSITE" id="PS50014"/>
    </source>
</evidence>
<dbReference type="SUPFAM" id="SSF47370">
    <property type="entry name" value="Bromodomain"/>
    <property type="match status" value="1"/>
</dbReference>
<feature type="region of interest" description="Disordered" evidence="11">
    <location>
        <begin position="168"/>
        <end position="190"/>
    </location>
</feature>
<feature type="compositionally biased region" description="Acidic residues" evidence="11">
    <location>
        <begin position="168"/>
        <end position="177"/>
    </location>
</feature>
<dbReference type="PROSITE" id="PS50827">
    <property type="entry name" value="DDT"/>
    <property type="match status" value="1"/>
</dbReference>
<dbReference type="PROSITE" id="PS01359">
    <property type="entry name" value="ZF_PHD_1"/>
    <property type="match status" value="2"/>
</dbReference>
<dbReference type="InterPro" id="IPR013083">
    <property type="entry name" value="Znf_RING/FYVE/PHD"/>
</dbReference>
<evidence type="ECO:0000256" key="10">
    <source>
        <dbReference type="PROSITE-ProRule" id="PRU00146"/>
    </source>
</evidence>
<feature type="domain" description="DDT" evidence="14">
    <location>
        <begin position="232"/>
        <end position="292"/>
    </location>
</feature>
<dbReference type="GO" id="GO:0016589">
    <property type="term" value="C:NURF complex"/>
    <property type="evidence" value="ECO:0007669"/>
    <property type="project" value="InterPro"/>
</dbReference>
<organism evidence="15 16">
    <name type="scientific">Ascaris lumbricoides</name>
    <name type="common">Giant roundworm</name>
    <dbReference type="NCBI Taxonomy" id="6252"/>
    <lineage>
        <taxon>Eukaryota</taxon>
        <taxon>Metazoa</taxon>
        <taxon>Ecdysozoa</taxon>
        <taxon>Nematoda</taxon>
        <taxon>Chromadorea</taxon>
        <taxon>Rhabditida</taxon>
        <taxon>Spirurina</taxon>
        <taxon>Ascaridomorpha</taxon>
        <taxon>Ascaridoidea</taxon>
        <taxon>Ascarididae</taxon>
        <taxon>Ascaris</taxon>
    </lineage>
</organism>
<keyword evidence="6 9" id="KW-0103">Bromodomain</keyword>
<dbReference type="Proteomes" id="UP000036681">
    <property type="component" value="Unplaced"/>
</dbReference>
<feature type="region of interest" description="Disordered" evidence="11">
    <location>
        <begin position="74"/>
        <end position="153"/>
    </location>
</feature>
<evidence type="ECO:0000256" key="11">
    <source>
        <dbReference type="SAM" id="MobiDB-lite"/>
    </source>
</evidence>
<feature type="compositionally biased region" description="Basic and acidic residues" evidence="11">
    <location>
        <begin position="1974"/>
        <end position="1986"/>
    </location>
</feature>
<feature type="compositionally biased region" description="Basic and acidic residues" evidence="11">
    <location>
        <begin position="2064"/>
        <end position="2073"/>
    </location>
</feature>
<evidence type="ECO:0000256" key="1">
    <source>
        <dbReference type="ARBA" id="ARBA00004123"/>
    </source>
</evidence>
<dbReference type="SMART" id="SM00571">
    <property type="entry name" value="DDT"/>
    <property type="match status" value="1"/>
</dbReference>
<dbReference type="PANTHER" id="PTHR45975:SF2">
    <property type="entry name" value="NUCLEOSOME-REMODELING FACTOR SUBUNIT BPTF"/>
    <property type="match status" value="1"/>
</dbReference>
<dbReference type="SMART" id="SM00249">
    <property type="entry name" value="PHD"/>
    <property type="match status" value="3"/>
</dbReference>
<evidence type="ECO:0000256" key="3">
    <source>
        <dbReference type="ARBA" id="ARBA00022771"/>
    </source>
</evidence>
<dbReference type="Gene3D" id="1.20.920.10">
    <property type="entry name" value="Bromodomain-like"/>
    <property type="match status" value="1"/>
</dbReference>
<dbReference type="InterPro" id="IPR018501">
    <property type="entry name" value="DDT_dom"/>
</dbReference>
<name>A0A0M3HNW5_ASCLU</name>
<dbReference type="WBParaSite" id="ALUE_0000346301-mRNA-1">
    <property type="protein sequence ID" value="ALUE_0000346301-mRNA-1"/>
    <property type="gene ID" value="ALUE_0000346301"/>
</dbReference>
<feature type="domain" description="Bromo" evidence="12">
    <location>
        <begin position="2262"/>
        <end position="2332"/>
    </location>
</feature>
<dbReference type="PROSITE" id="PS50016">
    <property type="entry name" value="ZF_PHD_2"/>
    <property type="match status" value="2"/>
</dbReference>
<dbReference type="InterPro" id="IPR019787">
    <property type="entry name" value="Znf_PHD-finger"/>
</dbReference>
<evidence type="ECO:0000313" key="15">
    <source>
        <dbReference type="Proteomes" id="UP000036681"/>
    </source>
</evidence>
<evidence type="ECO:0000313" key="16">
    <source>
        <dbReference type="WBParaSite" id="ALUE_0000346301-mRNA-1"/>
    </source>
</evidence>
<evidence type="ECO:0000256" key="5">
    <source>
        <dbReference type="ARBA" id="ARBA00023015"/>
    </source>
</evidence>
<keyword evidence="8" id="KW-0539">Nucleus</keyword>
<keyword evidence="3 10" id="KW-0863">Zinc-finger</keyword>
<dbReference type="InterPro" id="IPR011011">
    <property type="entry name" value="Znf_FYVE_PHD"/>
</dbReference>
<evidence type="ECO:0000256" key="7">
    <source>
        <dbReference type="ARBA" id="ARBA00023163"/>
    </source>
</evidence>
<dbReference type="Pfam" id="PF15613">
    <property type="entry name" value="WSD"/>
    <property type="match status" value="1"/>
</dbReference>
<dbReference type="InterPro" id="IPR028941">
    <property type="entry name" value="WHIM2_dom"/>
</dbReference>
<evidence type="ECO:0000256" key="2">
    <source>
        <dbReference type="ARBA" id="ARBA00022723"/>
    </source>
</evidence>
<dbReference type="InterPro" id="IPR018359">
    <property type="entry name" value="Bromodomain_CS"/>
</dbReference>
<dbReference type="SUPFAM" id="SSF57903">
    <property type="entry name" value="FYVE/PHD zinc finger"/>
    <property type="match status" value="3"/>
</dbReference>
<feature type="compositionally biased region" description="Low complexity" evidence="11">
    <location>
        <begin position="178"/>
        <end position="190"/>
    </location>
</feature>
<dbReference type="PRINTS" id="PR00503">
    <property type="entry name" value="BROMODOMAIN"/>
</dbReference>
<feature type="compositionally biased region" description="Basic residues" evidence="11">
    <location>
        <begin position="1928"/>
        <end position="1939"/>
    </location>
</feature>
<dbReference type="GO" id="GO:0006357">
    <property type="term" value="P:regulation of transcription by RNA polymerase II"/>
    <property type="evidence" value="ECO:0007669"/>
    <property type="project" value="InterPro"/>
</dbReference>
<keyword evidence="2" id="KW-0479">Metal-binding</keyword>
<feature type="domain" description="PHD-type" evidence="13">
    <location>
        <begin position="383"/>
        <end position="428"/>
    </location>
</feature>
<sequence length="2396" mass="269453">MPKDEKYDANAAHKSSGDLGILTATRELLRICGWLPAATPTDEDRRHTVLIGVVSLLKTVAGVRTLNILNNMARGKSRSKGGRAESINTAIRGNRGRSKRGRRGAQSGGSQHTPATTGSKEKSHRRPWDDSDDERDRPDYYSDSSDLDSDDASTTFGTKYLGVFDVEDECEDEEEEASTAAPSESSESVVATLSTTSLHSEVVPLCPWIEISADRLPKLELPEGSKDLLIQESDLFDALEVYETCRSYYRSVHISPFLFEDFCAALQSDEQSNLLAEIHISLLKLALKSDEEEQITLSVQDMNNSFNIIMQLIEPMTYAEVLRQYVESDPHRFPSDVLEALSGNYPFTGVRERLKVLSWLCDRFLQSKEYKTIVRNEGRLTSDEHCRECGKPGDVLLCDGCEACYHLECAGLADVPDGQWLCQVCTLHKVHGVTDCETSVHRYQRQPLRMTPLGYDRHGRRYWFAVRRIFVQDDGDGSVRYYSTLPQLHDVLARLDAGDLENQLHGAFMEILPSIAEQMRITMELTTQRAASIGSKMDPYLVTDNLDRLGEILTKSFDWIVEPDVVCVDTTKSVDENRAAVVLKLEESMGLNDGRLTDTFWSNGLSTEKVLSRRDQLDVGRAVASLEDGKDEMANEKVVGYRLGGCNEFRSYVNQYSVNDYAKTPYLRAKERDKKKYLCGRFSLADEGAFEWSVPKGRDIFGSATNVGLIIQQSILKMSQRIPLTLMHRLWKSDGIEAFRKALAAPYTVKMLREALLRFECGMRKLLLTNVWWGTLGHTRLTRITAEDREWKQKVDTKKKKQDRLLMVADADDEDSDIIWVKYTKIGGPPRHTLWRQKDEQYRVNGRGALGGWLWISSTLRRRFVTPAKKPPLGITSTTPASELSSLAAKKAYNLELIVNKLRVWRTEQQEAVDRQSVKCCNTAKLLLSELILCRKAQAAAVSDIVHASDPLRPQKKCGSETGQDNEVLGEGKPFPLPVPFDFRVRRTGQQSLLVLPQRALKRLARQGGLNINYFAPGFHRIAKSNPHVWNYPCQRPLFDHCWRYLTLRAPSYHAVALSLRILYACVRWADMERDEEDDIHVTVHYPDHDEVRTVTGHKEWPPDGFYEQYKLRVQLIPLDDSNALGNQSGEDGDVYRPGRSSDTSRSARKRRSTSRVRLTGLNGTRNHNEIKVTEKWIDGVDLKLWEVSNYWREVEMKARRKDALMPPPSSIIVRYGSERMAAVDGTKLSPAVSRSAARRRIRPRQFADYEYNDFDETYIDAEDSKAVTRENFYERPANPFRADSRARRRDVDGYDRSASAKRRRSAVCVAGGGKFALMQQGDGELRRVVLCPSDPPQVARSADTPRVINNASPIDEPPIIPRYDTAHYPNDVSLTRTRTAVTVPQRAVYTSSPVVAQSPTARATSRVLVIRRADGSTHLIRPLTQSITRDGQGAVRTIITATRAGGATMGEVRGAVNGVDTSQEAGTSGAPVQRQQQRQFINGSLSDHAGMAQPRRIISTLRGRTTFVGGQPARFVRIATPGSTGVRSQPASSNLCVRGVRGNTGTIGGNVVIDERDPFMKRMAAEKAISGTPAVCTSGPSSSARRSTGNTYAGYYGENSNDRIDVEEYQMLAEQGYRPPGRPPGRLTSSYGYGPRVRQQRPLVQGEIQTVDVNPVTQRGGRPVTSSGCRAATTTVIGTDFRPVVMYETVGQYRQSLQNQMDASRGGQSSNQGLGTQVRNVATYKDYCRKKGLELRERQRRSGDIRFDFESNEEEERAIAEAIAQEEEKMLLEEQRKTATNPTVDRNANAQHVKEENKRKELTVRRDTAAMRISGLKGRDGRQASNLDIHRGDPPEVIVCKQVLTGVIMQVCRWDNHYGWHKAILKKAGEDNSGGTYRTLKSRRAYGNQNNVDLGERIDRYKKEVNKRRVKLEARAESETGMVTPWRRPRGRPNKNGKRVFITSSPKPTNVVVPLDPSEISLGGTTTQLPQAKVDDESAESEKPVRSTFTGVDDSDEKLSMKHSPLTVSNEATEVATEVPVDHTGAVSRYPTKASSSAASLVNANMAPATSREDRKKYKRKKEASTSEDERAGLSSPNSTRQRRRPRKEGRVEPERALQSPALLPTVATPMSRSNTPHEIDPTAKHCICNKSYDPKKFYVGCDVCYRWFHGKCVGISERKSKKMSGWTCDECTKEQKKSEQELYCICQTPYDDSRFYVGCDGCEGWFHPQDAEKAAQYLCPKCVQSTQSGYESGTSVSSSATHTLGRADYPLLWRLLEVLTEHRTSWPFREKVDPVKYPDYYKIIKKPMDLGLVQSKIEHLEYDRLKDFSADVTQIFENARTYNAKDSAIYQCADILEQRFREHLLQVKEQIEGRNRELNRVSDNQTMDNSLDIDSDQLLHTSETVDPSVLVDII</sequence>
<evidence type="ECO:0000256" key="4">
    <source>
        <dbReference type="ARBA" id="ARBA00022833"/>
    </source>
</evidence>
<evidence type="ECO:0000259" key="13">
    <source>
        <dbReference type="PROSITE" id="PS50016"/>
    </source>
</evidence>
<evidence type="ECO:0000256" key="8">
    <source>
        <dbReference type="ARBA" id="ARBA00023242"/>
    </source>
</evidence>
<dbReference type="Pfam" id="PF02791">
    <property type="entry name" value="DDT"/>
    <property type="match status" value="1"/>
</dbReference>
<evidence type="ECO:0000256" key="9">
    <source>
        <dbReference type="PROSITE-ProRule" id="PRU00035"/>
    </source>
</evidence>
<dbReference type="PROSITE" id="PS00633">
    <property type="entry name" value="BROMODOMAIN_1"/>
    <property type="match status" value="1"/>
</dbReference>
<dbReference type="Pfam" id="PF00628">
    <property type="entry name" value="PHD"/>
    <property type="match status" value="1"/>
</dbReference>
<feature type="domain" description="PHD-type" evidence="13">
    <location>
        <begin position="2125"/>
        <end position="2176"/>
    </location>
</feature>
<feature type="region of interest" description="Disordered" evidence="11">
    <location>
        <begin position="2012"/>
        <end position="2118"/>
    </location>
</feature>
<keyword evidence="15" id="KW-1185">Reference proteome</keyword>
<evidence type="ECO:0000259" key="14">
    <source>
        <dbReference type="PROSITE" id="PS50827"/>
    </source>
</evidence>
<feature type="compositionally biased region" description="Basic residues" evidence="11">
    <location>
        <begin position="94"/>
        <end position="103"/>
    </location>
</feature>
<dbReference type="InterPro" id="IPR059153">
    <property type="entry name" value="NSD_PHD-1st"/>
</dbReference>
<accession>A0A0M3HNW5</accession>
<feature type="region of interest" description="Disordered" evidence="11">
    <location>
        <begin position="1123"/>
        <end position="1161"/>
    </location>
</feature>
<dbReference type="PROSITE" id="PS50014">
    <property type="entry name" value="BROMODOMAIN_2"/>
    <property type="match status" value="1"/>
</dbReference>
<dbReference type="Pfam" id="PF00439">
    <property type="entry name" value="Bromodomain"/>
    <property type="match status" value="1"/>
</dbReference>
<proteinExistence type="predicted"/>
<dbReference type="InterPro" id="IPR036427">
    <property type="entry name" value="Bromodomain-like_sf"/>
</dbReference>
<dbReference type="Pfam" id="PF23011">
    <property type="entry name" value="PHD-1st_NSD"/>
    <property type="match status" value="1"/>
</dbReference>
<comment type="subcellular location">
    <subcellularLocation>
        <location evidence="1">Nucleus</location>
    </subcellularLocation>
</comment>
<keyword evidence="4" id="KW-0862">Zinc</keyword>
<keyword evidence="7" id="KW-0804">Transcription</keyword>